<feature type="domain" description="RCC1-like" evidence="4">
    <location>
        <begin position="395"/>
        <end position="668"/>
    </location>
</feature>
<name>A0AAX4P614_9CHLO</name>
<dbReference type="AlphaFoldDB" id="A0AAX4P614"/>
<dbReference type="EMBL" id="CP151504">
    <property type="protein sequence ID" value="WZN61382.1"/>
    <property type="molecule type" value="Genomic_DNA"/>
</dbReference>
<evidence type="ECO:0000256" key="2">
    <source>
        <dbReference type="PROSITE-ProRule" id="PRU00235"/>
    </source>
</evidence>
<feature type="repeat" description="RCC1" evidence="2">
    <location>
        <begin position="528"/>
        <end position="581"/>
    </location>
</feature>
<protein>
    <submittedName>
        <fullName evidence="5">Chromosome condensation regulation protein</fullName>
    </submittedName>
</protein>
<dbReference type="PANTHER" id="PTHR22870">
    <property type="entry name" value="REGULATOR OF CHROMOSOME CONDENSATION"/>
    <property type="match status" value="1"/>
</dbReference>
<dbReference type="Proteomes" id="UP001472866">
    <property type="component" value="Chromosome 04"/>
</dbReference>
<feature type="repeat" description="RCC1" evidence="2">
    <location>
        <begin position="582"/>
        <end position="633"/>
    </location>
</feature>
<dbReference type="PRINTS" id="PR00633">
    <property type="entry name" value="RCCNDNSATION"/>
</dbReference>
<dbReference type="InterPro" id="IPR058923">
    <property type="entry name" value="RCC1-like_dom"/>
</dbReference>
<feature type="domain" description="RCC1-like" evidence="4">
    <location>
        <begin position="35"/>
        <end position="389"/>
    </location>
</feature>
<dbReference type="Gene3D" id="2.130.10.30">
    <property type="entry name" value="Regulator of chromosome condensation 1/beta-lactamase-inhibitor protein II"/>
    <property type="match status" value="4"/>
</dbReference>
<dbReference type="SUPFAM" id="SSF50985">
    <property type="entry name" value="RCC1/BLIP-II"/>
    <property type="match status" value="2"/>
</dbReference>
<dbReference type="PROSITE" id="PS50012">
    <property type="entry name" value="RCC1_3"/>
    <property type="match status" value="14"/>
</dbReference>
<keyword evidence="3" id="KW-0732">Signal</keyword>
<feature type="repeat" description="RCC1" evidence="2">
    <location>
        <begin position="413"/>
        <end position="457"/>
    </location>
</feature>
<gene>
    <name evidence="5" type="ORF">HKI87_04g29170</name>
</gene>
<evidence type="ECO:0000259" key="4">
    <source>
        <dbReference type="Pfam" id="PF25390"/>
    </source>
</evidence>
<feature type="signal peptide" evidence="3">
    <location>
        <begin position="1"/>
        <end position="25"/>
    </location>
</feature>
<feature type="repeat" description="RCC1" evidence="2">
    <location>
        <begin position="94"/>
        <end position="145"/>
    </location>
</feature>
<dbReference type="InterPro" id="IPR000408">
    <property type="entry name" value="Reg_chr_condens"/>
</dbReference>
<feature type="repeat" description="RCC1" evidence="2">
    <location>
        <begin position="634"/>
        <end position="685"/>
    </location>
</feature>
<feature type="chain" id="PRO_5043971358" evidence="3">
    <location>
        <begin position="26"/>
        <end position="802"/>
    </location>
</feature>
<feature type="repeat" description="RCC1" evidence="2">
    <location>
        <begin position="255"/>
        <end position="307"/>
    </location>
</feature>
<evidence type="ECO:0000256" key="3">
    <source>
        <dbReference type="SAM" id="SignalP"/>
    </source>
</evidence>
<feature type="repeat" description="RCC1" evidence="2">
    <location>
        <begin position="745"/>
        <end position="794"/>
    </location>
</feature>
<dbReference type="InterPro" id="IPR051210">
    <property type="entry name" value="Ub_ligase/GEF_domain"/>
</dbReference>
<feature type="repeat" description="RCC1" evidence="2">
    <location>
        <begin position="146"/>
        <end position="199"/>
    </location>
</feature>
<feature type="repeat" description="RCC1" evidence="2">
    <location>
        <begin position="200"/>
        <end position="254"/>
    </location>
</feature>
<reference evidence="5 6" key="1">
    <citation type="submission" date="2024-03" db="EMBL/GenBank/DDBJ databases">
        <title>Complete genome sequence of the green alga Chloropicon roscoffensis RCC1871.</title>
        <authorList>
            <person name="Lemieux C."/>
            <person name="Pombert J.-F."/>
            <person name="Otis C."/>
            <person name="Turmel M."/>
        </authorList>
    </citation>
    <scope>NUCLEOTIDE SEQUENCE [LARGE SCALE GENOMIC DNA]</scope>
    <source>
        <strain evidence="5 6">RCC1871</strain>
    </source>
</reference>
<evidence type="ECO:0000313" key="5">
    <source>
        <dbReference type="EMBL" id="WZN61382.1"/>
    </source>
</evidence>
<proteinExistence type="predicted"/>
<dbReference type="PANTHER" id="PTHR22870:SF408">
    <property type="entry name" value="OS09G0560450 PROTEIN"/>
    <property type="match status" value="1"/>
</dbReference>
<feature type="repeat" description="RCC1" evidence="2">
    <location>
        <begin position="308"/>
        <end position="360"/>
    </location>
</feature>
<feature type="repeat" description="RCC1" evidence="2">
    <location>
        <begin position="361"/>
        <end position="412"/>
    </location>
</feature>
<dbReference type="InterPro" id="IPR009091">
    <property type="entry name" value="RCC1/BLIP-II"/>
</dbReference>
<feature type="repeat" description="RCC1" evidence="2">
    <location>
        <begin position="686"/>
        <end position="744"/>
    </location>
</feature>
<keyword evidence="6" id="KW-1185">Reference proteome</keyword>
<evidence type="ECO:0000256" key="1">
    <source>
        <dbReference type="ARBA" id="ARBA00022737"/>
    </source>
</evidence>
<sequence>MTRRERVFPAGIALFAAMCCLLASGATGNGARVALVAWGLNNAGQLGLGHTSDVHKPEFVPTFYPKRVRGLAAGGSEEGEDGEGGFSLILTSEDTVYAFGCNEYGQLGVGDNEERRSMVPLALSRREKIAKVAAGGSFAVVLTEKGRVYTWGRNNAGQLGQGDFRDRNAPAIVSAGGLEKVTVADVAAGSDFVVALTRSGQIWCWGSNERGQLGQGDMGGFSNVPREVKAGSLRGVKFSKLAAGSTHCLALSRTGEVYTWGGNAQGQLGLGDLEDRGLPMAIMHRFSRSRVDAVAAGAEHSVALTEKGEVFTFGSNRCGLLGHGGRGGGEEAVSLPRLVDAVKGVRVQAGARATAVGVRSGKAFVWGCNDRGQLGLGDLEPRATPTLLPASKKSPLVHFAIGAAHVLAASEAGDLLAWGRNVDAELGLAYSSTGELKPALVASNSSSAITQICTGGHAYEQQGHAVCRTESGSVFSWGWNAFGQLGLGSITKHVSAPARLHDLEGPKVARLLSCGQYNTAAYVERSRMGPYTWGPNYSGQLGHNYLRLGPITRPTRLDQFKTTAFAQIRLGYNHALGLTERGDLYVWGSNMHGQLGLGDTKDRTKPSRLTLPGGGRVRSIAAGAFSSFASTEDNVTYAWGYNENGELGLGEGYDRNSPQRLKELAGKAVTRLVCGAYHTFAVEDGGKVHGWGSNDHGQLGLGHTGGIAAPTLVEGAPRPMKVLGKFGLETFAAGNSHTVLVSENGTVYSWGRNDHGQLGVGKEWVTVTTPMALEGVRARGVVAAASHNLAVAEVPDGGAGGI</sequence>
<accession>A0AAX4P614</accession>
<feature type="repeat" description="RCC1" evidence="2">
    <location>
        <begin position="472"/>
        <end position="525"/>
    </location>
</feature>
<dbReference type="Pfam" id="PF25390">
    <property type="entry name" value="WD40_RLD"/>
    <property type="match status" value="2"/>
</dbReference>
<keyword evidence="1" id="KW-0677">Repeat</keyword>
<dbReference type="PROSITE" id="PS00626">
    <property type="entry name" value="RCC1_2"/>
    <property type="match status" value="1"/>
</dbReference>
<dbReference type="Pfam" id="PF00415">
    <property type="entry name" value="RCC1"/>
    <property type="match status" value="2"/>
</dbReference>
<evidence type="ECO:0000313" key="6">
    <source>
        <dbReference type="Proteomes" id="UP001472866"/>
    </source>
</evidence>
<feature type="repeat" description="RCC1" evidence="2">
    <location>
        <begin position="33"/>
        <end position="75"/>
    </location>
</feature>
<organism evidence="5 6">
    <name type="scientific">Chloropicon roscoffensis</name>
    <dbReference type="NCBI Taxonomy" id="1461544"/>
    <lineage>
        <taxon>Eukaryota</taxon>
        <taxon>Viridiplantae</taxon>
        <taxon>Chlorophyta</taxon>
        <taxon>Chloropicophyceae</taxon>
        <taxon>Chloropicales</taxon>
        <taxon>Chloropicaceae</taxon>
        <taxon>Chloropicon</taxon>
    </lineage>
</organism>